<organism evidence="2 3">
    <name type="scientific">Litorimonas cladophorae</name>
    <dbReference type="NCBI Taxonomy" id="1220491"/>
    <lineage>
        <taxon>Bacteria</taxon>
        <taxon>Pseudomonadati</taxon>
        <taxon>Pseudomonadota</taxon>
        <taxon>Alphaproteobacteria</taxon>
        <taxon>Maricaulales</taxon>
        <taxon>Robiginitomaculaceae</taxon>
    </lineage>
</organism>
<dbReference type="EMBL" id="BMYV01000002">
    <property type="protein sequence ID" value="GGX69972.1"/>
    <property type="molecule type" value="Genomic_DNA"/>
</dbReference>
<feature type="transmembrane region" description="Helical" evidence="1">
    <location>
        <begin position="56"/>
        <end position="77"/>
    </location>
</feature>
<feature type="transmembrane region" description="Helical" evidence="1">
    <location>
        <begin position="28"/>
        <end position="50"/>
    </location>
</feature>
<proteinExistence type="predicted"/>
<protein>
    <submittedName>
        <fullName evidence="2">Uncharacterized protein</fullName>
    </submittedName>
</protein>
<evidence type="ECO:0000313" key="2">
    <source>
        <dbReference type="EMBL" id="GGX69972.1"/>
    </source>
</evidence>
<dbReference type="AlphaFoldDB" id="A0A918NH32"/>
<dbReference type="RefSeq" id="WP_189585130.1">
    <property type="nucleotide sequence ID" value="NZ_BMYV01000002.1"/>
</dbReference>
<sequence length="144" mass="15248">MFKLVSYALPFILNAPSKKSANHFARLLAAYFTMCLAVLMILTAVIILIATTYNAVVAFAAVGGALLASASLFVYIINSPNRKRKNLSASTSASTDPIGKFLPEAIKSHPTIQTLLSQIGENPITAAAAAVTIGALISKEFFED</sequence>
<accession>A0A918NH32</accession>
<keyword evidence="1" id="KW-0472">Membrane</keyword>
<reference evidence="2 3" key="1">
    <citation type="journal article" date="2014" name="Int. J. Syst. Evol. Microbiol.">
        <title>Complete genome sequence of Corynebacterium casei LMG S-19264T (=DSM 44701T), isolated from a smear-ripened cheese.</title>
        <authorList>
            <consortium name="US DOE Joint Genome Institute (JGI-PGF)"/>
            <person name="Walter F."/>
            <person name="Albersmeier A."/>
            <person name="Kalinowski J."/>
            <person name="Ruckert C."/>
        </authorList>
    </citation>
    <scope>NUCLEOTIDE SEQUENCE [LARGE SCALE GENOMIC DNA]</scope>
    <source>
        <strain evidence="2 3">KCTC 23968</strain>
    </source>
</reference>
<evidence type="ECO:0000256" key="1">
    <source>
        <dbReference type="SAM" id="Phobius"/>
    </source>
</evidence>
<name>A0A918NH32_9PROT</name>
<keyword evidence="1" id="KW-0812">Transmembrane</keyword>
<evidence type="ECO:0000313" key="3">
    <source>
        <dbReference type="Proteomes" id="UP000600865"/>
    </source>
</evidence>
<gene>
    <name evidence="2" type="ORF">GCM10011309_20000</name>
</gene>
<keyword evidence="1" id="KW-1133">Transmembrane helix</keyword>
<comment type="caution">
    <text evidence="2">The sequence shown here is derived from an EMBL/GenBank/DDBJ whole genome shotgun (WGS) entry which is preliminary data.</text>
</comment>
<dbReference type="Proteomes" id="UP000600865">
    <property type="component" value="Unassembled WGS sequence"/>
</dbReference>
<keyword evidence="3" id="KW-1185">Reference proteome</keyword>